<keyword evidence="5" id="KW-1185">Reference proteome</keyword>
<protein>
    <submittedName>
        <fullName evidence="4">CBS domain-containing protein</fullName>
    </submittedName>
</protein>
<sequence>MRLQRFSRVSAVSSVKRKEGSSLKKTVQEVMTTQPVTVTLQDNIYEAAVKMRDNDTGFIPVVDFSDGNTLIGVVTDRDLVIRGYAEKHSGSTSVEKVMTTGIRCASQSTSVDEAAELMASQQIRRLPVTDGKKLIGVVSIGDLAVRNIFADNAGAALSDISEQHGLH</sequence>
<dbReference type="Proteomes" id="UP000683429">
    <property type="component" value="Chromosome"/>
</dbReference>
<gene>
    <name evidence="4" type="ORF">KP014_15845</name>
</gene>
<keyword evidence="1 2" id="KW-0129">CBS domain</keyword>
<organism evidence="4 5">
    <name type="scientific">Paenibacillus sophorae</name>
    <dbReference type="NCBI Taxonomy" id="1333845"/>
    <lineage>
        <taxon>Bacteria</taxon>
        <taxon>Bacillati</taxon>
        <taxon>Bacillota</taxon>
        <taxon>Bacilli</taxon>
        <taxon>Bacillales</taxon>
        <taxon>Paenibacillaceae</taxon>
        <taxon>Paenibacillus</taxon>
    </lineage>
</organism>
<evidence type="ECO:0000313" key="4">
    <source>
        <dbReference type="EMBL" id="QWU13469.1"/>
    </source>
</evidence>
<proteinExistence type="predicted"/>
<dbReference type="InterPro" id="IPR046342">
    <property type="entry name" value="CBS_dom_sf"/>
</dbReference>
<dbReference type="InterPro" id="IPR051257">
    <property type="entry name" value="Diverse_CBS-Domain"/>
</dbReference>
<feature type="domain" description="CBS" evidence="3">
    <location>
        <begin position="98"/>
        <end position="157"/>
    </location>
</feature>
<dbReference type="SUPFAM" id="SSF54631">
    <property type="entry name" value="CBS-domain pair"/>
    <property type="match status" value="1"/>
</dbReference>
<reference evidence="4 5" key="1">
    <citation type="submission" date="2021-06" db="EMBL/GenBank/DDBJ databases">
        <title>Whole genome sequence of Paenibacillus sophorae DSM23020 for comparative genomics.</title>
        <authorList>
            <person name="Kim M.-J."/>
            <person name="Lee G."/>
            <person name="Shin J.-H."/>
        </authorList>
    </citation>
    <scope>NUCLEOTIDE SEQUENCE [LARGE SCALE GENOMIC DNA]</scope>
    <source>
        <strain evidence="4 5">DSM 23020</strain>
    </source>
</reference>
<evidence type="ECO:0000313" key="5">
    <source>
        <dbReference type="Proteomes" id="UP000683429"/>
    </source>
</evidence>
<dbReference type="Gene3D" id="3.10.580.10">
    <property type="entry name" value="CBS-domain"/>
    <property type="match status" value="1"/>
</dbReference>
<evidence type="ECO:0000259" key="3">
    <source>
        <dbReference type="PROSITE" id="PS51371"/>
    </source>
</evidence>
<dbReference type="InterPro" id="IPR000644">
    <property type="entry name" value="CBS_dom"/>
</dbReference>
<dbReference type="PANTHER" id="PTHR43080:SF2">
    <property type="entry name" value="CBS DOMAIN-CONTAINING PROTEIN"/>
    <property type="match status" value="1"/>
</dbReference>
<feature type="domain" description="CBS" evidence="3">
    <location>
        <begin position="31"/>
        <end position="90"/>
    </location>
</feature>
<accession>A0ABX8H6C2</accession>
<dbReference type="CDD" id="cd04622">
    <property type="entry name" value="CBS_pair_HRP1_like"/>
    <property type="match status" value="1"/>
</dbReference>
<name>A0ABX8H6C2_9BACL</name>
<dbReference type="PROSITE" id="PS51371">
    <property type="entry name" value="CBS"/>
    <property type="match status" value="2"/>
</dbReference>
<dbReference type="PANTHER" id="PTHR43080">
    <property type="entry name" value="CBS DOMAIN-CONTAINING PROTEIN CBSX3, MITOCHONDRIAL"/>
    <property type="match status" value="1"/>
</dbReference>
<evidence type="ECO:0000256" key="2">
    <source>
        <dbReference type="PROSITE-ProRule" id="PRU00703"/>
    </source>
</evidence>
<evidence type="ECO:0000256" key="1">
    <source>
        <dbReference type="ARBA" id="ARBA00023122"/>
    </source>
</evidence>
<dbReference type="EMBL" id="CP076607">
    <property type="protein sequence ID" value="QWU13469.1"/>
    <property type="molecule type" value="Genomic_DNA"/>
</dbReference>
<dbReference type="Pfam" id="PF00571">
    <property type="entry name" value="CBS"/>
    <property type="match status" value="2"/>
</dbReference>
<dbReference type="SMART" id="SM00116">
    <property type="entry name" value="CBS"/>
    <property type="match status" value="2"/>
</dbReference>